<dbReference type="Proteomes" id="UP000325440">
    <property type="component" value="Unassembled WGS sequence"/>
</dbReference>
<evidence type="ECO:0000256" key="2">
    <source>
        <dbReference type="PROSITE-ProRule" id="PRU00497"/>
    </source>
</evidence>
<evidence type="ECO:0000313" key="5">
    <source>
        <dbReference type="EMBL" id="VVC29059.1"/>
    </source>
</evidence>
<protein>
    <submittedName>
        <fullName evidence="5">Insect cuticle protein,Chitin-binding type R&amp;R consensus</fullName>
    </submittedName>
</protein>
<accession>A0A5E4M9Z5</accession>
<feature type="region of interest" description="Disordered" evidence="3">
    <location>
        <begin position="306"/>
        <end position="337"/>
    </location>
</feature>
<dbReference type="PROSITE" id="PS00233">
    <property type="entry name" value="CHIT_BIND_RR_1"/>
    <property type="match status" value="1"/>
</dbReference>
<dbReference type="GO" id="GO:0005615">
    <property type="term" value="C:extracellular space"/>
    <property type="evidence" value="ECO:0007669"/>
    <property type="project" value="TreeGrafter"/>
</dbReference>
<organism evidence="5 6">
    <name type="scientific">Cinara cedri</name>
    <dbReference type="NCBI Taxonomy" id="506608"/>
    <lineage>
        <taxon>Eukaryota</taxon>
        <taxon>Metazoa</taxon>
        <taxon>Ecdysozoa</taxon>
        <taxon>Arthropoda</taxon>
        <taxon>Hexapoda</taxon>
        <taxon>Insecta</taxon>
        <taxon>Pterygota</taxon>
        <taxon>Neoptera</taxon>
        <taxon>Paraneoptera</taxon>
        <taxon>Hemiptera</taxon>
        <taxon>Sternorrhyncha</taxon>
        <taxon>Aphidomorpha</taxon>
        <taxon>Aphidoidea</taxon>
        <taxon>Aphididae</taxon>
        <taxon>Lachninae</taxon>
        <taxon>Cinara</taxon>
    </lineage>
</organism>
<dbReference type="InterPro" id="IPR051217">
    <property type="entry name" value="Insect_Cuticle_Struc_Prot"/>
</dbReference>
<dbReference type="PANTHER" id="PTHR12236">
    <property type="entry name" value="STRUCTURAL CONTITUENT OF CUTICLE"/>
    <property type="match status" value="1"/>
</dbReference>
<keyword evidence="4" id="KW-0732">Signal</keyword>
<evidence type="ECO:0000313" key="6">
    <source>
        <dbReference type="Proteomes" id="UP000325440"/>
    </source>
</evidence>
<dbReference type="PROSITE" id="PS51155">
    <property type="entry name" value="CHIT_BIND_RR_2"/>
    <property type="match status" value="1"/>
</dbReference>
<evidence type="ECO:0000256" key="3">
    <source>
        <dbReference type="SAM" id="MobiDB-lite"/>
    </source>
</evidence>
<sequence>MKKVLFFMFGMFAQTCLASSAISDTTAKHGHRQTDAGDKKISKRDYYAPEYNHDQYSYPAYRFEYGVHDPHTGDIKKQYEERDGDTVRGYYSLVEPDGSIRLVEYTADAKNGFQAVVKKFGHSHHPDTVTHHMNHGHNKHHLHDGGDDAYAPSYYGSGGSGEGGSGHHYESPASPHVYGGNGGHHHEPPAYANHYEPPTGFDGGEHYEPSSSPHAFGDYYHQPSGGHHNVQYEPDHAYGNQYGQPPPSAYNHYEPPVVGPAHYQQPIVVPAQFEQPIASPHFEQPIVPAHYEPAVASHPDVGHFEHGSTSPFAGGMPTAHGDYGSAPQEEYYPGPLRFPAASRENGFDWPAKGSAEVGPAAYKFPAVVGDSGEHRALGKLQKAGGSRERPEYLRKYFKPEYRAHHVNSFYNDDDE</sequence>
<dbReference type="InterPro" id="IPR000618">
    <property type="entry name" value="Insect_cuticle"/>
</dbReference>
<dbReference type="InterPro" id="IPR031311">
    <property type="entry name" value="CHIT_BIND_RR_consensus"/>
</dbReference>
<dbReference type="PRINTS" id="PR00947">
    <property type="entry name" value="CUTICLE"/>
</dbReference>
<dbReference type="EMBL" id="CABPRJ010000487">
    <property type="protein sequence ID" value="VVC29059.1"/>
    <property type="molecule type" value="Genomic_DNA"/>
</dbReference>
<feature type="chain" id="PRO_5022945878" evidence="4">
    <location>
        <begin position="19"/>
        <end position="415"/>
    </location>
</feature>
<evidence type="ECO:0000256" key="1">
    <source>
        <dbReference type="ARBA" id="ARBA00022460"/>
    </source>
</evidence>
<feature type="compositionally biased region" description="Basic residues" evidence="3">
    <location>
        <begin position="132"/>
        <end position="142"/>
    </location>
</feature>
<dbReference type="Pfam" id="PF00379">
    <property type="entry name" value="Chitin_bind_4"/>
    <property type="match status" value="1"/>
</dbReference>
<evidence type="ECO:0000256" key="4">
    <source>
        <dbReference type="SAM" id="SignalP"/>
    </source>
</evidence>
<proteinExistence type="predicted"/>
<keyword evidence="1 2" id="KW-0193">Cuticle</keyword>
<feature type="region of interest" description="Disordered" evidence="3">
    <location>
        <begin position="130"/>
        <end position="257"/>
    </location>
</feature>
<keyword evidence="6" id="KW-1185">Reference proteome</keyword>
<dbReference type="GO" id="GO:0042302">
    <property type="term" value="F:structural constituent of cuticle"/>
    <property type="evidence" value="ECO:0007669"/>
    <property type="project" value="UniProtKB-UniRule"/>
</dbReference>
<dbReference type="AlphaFoldDB" id="A0A5E4M9Z5"/>
<gene>
    <name evidence="5" type="ORF">CINCED_3A013127</name>
</gene>
<dbReference type="PANTHER" id="PTHR12236:SF81">
    <property type="entry name" value="CUTICLE PROTEIN 19-LIKE PROTEIN"/>
    <property type="match status" value="1"/>
</dbReference>
<name>A0A5E4M9Z5_9HEMI</name>
<reference evidence="5 6" key="1">
    <citation type="submission" date="2019-08" db="EMBL/GenBank/DDBJ databases">
        <authorList>
            <person name="Alioto T."/>
            <person name="Alioto T."/>
            <person name="Gomez Garrido J."/>
        </authorList>
    </citation>
    <scope>NUCLEOTIDE SEQUENCE [LARGE SCALE GENOMIC DNA]</scope>
</reference>
<feature type="signal peptide" evidence="4">
    <location>
        <begin position="1"/>
        <end position="18"/>
    </location>
</feature>
<dbReference type="GO" id="GO:0031012">
    <property type="term" value="C:extracellular matrix"/>
    <property type="evidence" value="ECO:0007669"/>
    <property type="project" value="TreeGrafter"/>
</dbReference>
<dbReference type="OrthoDB" id="6595597at2759"/>